<organism evidence="1 2">
    <name type="scientific">Chryseobacterium gallinarum</name>
    <dbReference type="NCBI Taxonomy" id="1324352"/>
    <lineage>
        <taxon>Bacteria</taxon>
        <taxon>Pseudomonadati</taxon>
        <taxon>Bacteroidota</taxon>
        <taxon>Flavobacteriia</taxon>
        <taxon>Flavobacteriales</taxon>
        <taxon>Weeksellaceae</taxon>
        <taxon>Chryseobacterium group</taxon>
        <taxon>Chryseobacterium</taxon>
    </lineage>
</organism>
<dbReference type="STRING" id="1324352.OK18_19255"/>
<evidence type="ECO:0008006" key="3">
    <source>
        <dbReference type="Google" id="ProtNLM"/>
    </source>
</evidence>
<dbReference type="Proteomes" id="UP000035213">
    <property type="component" value="Chromosome"/>
</dbReference>
<dbReference type="SUPFAM" id="SSF52540">
    <property type="entry name" value="P-loop containing nucleoside triphosphate hydrolases"/>
    <property type="match status" value="1"/>
</dbReference>
<gene>
    <name evidence="1" type="ORF">OK18_19255</name>
</gene>
<protein>
    <recommendedName>
        <fullName evidence="3">AAA family ATPase</fullName>
    </recommendedName>
</protein>
<name>A0A0G3M6D3_CHRGL</name>
<dbReference type="OrthoDB" id="796468at2"/>
<dbReference type="AlphaFoldDB" id="A0A0G3M6D3"/>
<sequence>MRKAISSTDLLAKKYDLITWDGEWYDNFDEPEASGSWFISGQSGNGKTSFMLELAKALSKFDRVLFNSLEEGTSRTMQQAWKRHNVSDCGRQIQLIKEKYEELRARLRRRKSPRFIITDSWQYAEMTFAQYLALKEEFPDKLFIWNSQMDGNKPLGKTAIRIQFDADLKIWVEGFKAFSKGRYLGKYYADGFTIWEEGAKKYWSETG</sequence>
<dbReference type="RefSeq" id="WP_053329066.1">
    <property type="nucleotide sequence ID" value="NZ_CP009928.1"/>
</dbReference>
<evidence type="ECO:0000313" key="2">
    <source>
        <dbReference type="Proteomes" id="UP000035213"/>
    </source>
</evidence>
<accession>A0A0G3M6D3</accession>
<dbReference type="Gene3D" id="3.40.50.300">
    <property type="entry name" value="P-loop containing nucleotide triphosphate hydrolases"/>
    <property type="match status" value="1"/>
</dbReference>
<reference evidence="1 2" key="1">
    <citation type="submission" date="2014-11" db="EMBL/GenBank/DDBJ databases">
        <authorList>
            <person name="Park G.-S."/>
            <person name="Hong S.-J."/>
            <person name="Jung B.K."/>
            <person name="Khan A.R."/>
            <person name="Kwak Y."/>
            <person name="Shin J.-H."/>
        </authorList>
    </citation>
    <scope>NUCLEOTIDE SEQUENCE [LARGE SCALE GENOMIC DNA]</scope>
    <source>
        <strain evidence="1 2">DSM 27622</strain>
    </source>
</reference>
<dbReference type="InterPro" id="IPR027417">
    <property type="entry name" value="P-loop_NTPase"/>
</dbReference>
<proteinExistence type="predicted"/>
<dbReference type="KEGG" id="cgn:OK18_19255"/>
<dbReference type="EMBL" id="CP009928">
    <property type="protein sequence ID" value="AKK74469.1"/>
    <property type="molecule type" value="Genomic_DNA"/>
</dbReference>
<evidence type="ECO:0000313" key="1">
    <source>
        <dbReference type="EMBL" id="AKK74469.1"/>
    </source>
</evidence>
<dbReference type="PATRIC" id="fig|1324352.5.peg.4045"/>